<dbReference type="SUPFAM" id="SSF49265">
    <property type="entry name" value="Fibronectin type III"/>
    <property type="match status" value="2"/>
</dbReference>
<dbReference type="InterPro" id="IPR003961">
    <property type="entry name" value="FN3_dom"/>
</dbReference>
<dbReference type="Gene3D" id="2.60.40.10">
    <property type="entry name" value="Immunoglobulins"/>
    <property type="match status" value="4"/>
</dbReference>
<dbReference type="Pfam" id="PF07679">
    <property type="entry name" value="I-set"/>
    <property type="match status" value="1"/>
</dbReference>
<organism evidence="5 6">
    <name type="scientific">Tropilaelaps mercedesae</name>
    <dbReference type="NCBI Taxonomy" id="418985"/>
    <lineage>
        <taxon>Eukaryota</taxon>
        <taxon>Metazoa</taxon>
        <taxon>Ecdysozoa</taxon>
        <taxon>Arthropoda</taxon>
        <taxon>Chelicerata</taxon>
        <taxon>Arachnida</taxon>
        <taxon>Acari</taxon>
        <taxon>Parasitiformes</taxon>
        <taxon>Mesostigmata</taxon>
        <taxon>Gamasina</taxon>
        <taxon>Dermanyssoidea</taxon>
        <taxon>Laelapidae</taxon>
        <taxon>Tropilaelaps</taxon>
    </lineage>
</organism>
<feature type="domain" description="Ig-like" evidence="3">
    <location>
        <begin position="43"/>
        <end position="124"/>
    </location>
</feature>
<dbReference type="InterPro" id="IPR003599">
    <property type="entry name" value="Ig_sub"/>
</dbReference>
<evidence type="ECO:0000313" key="6">
    <source>
        <dbReference type="Proteomes" id="UP000192247"/>
    </source>
</evidence>
<dbReference type="InParanoid" id="A0A1V9XBA2"/>
<name>A0A1V9XBA2_9ACAR</name>
<dbReference type="InterPro" id="IPR036116">
    <property type="entry name" value="FN3_sf"/>
</dbReference>
<dbReference type="Pfam" id="PF00041">
    <property type="entry name" value="fn3"/>
    <property type="match status" value="3"/>
</dbReference>
<dbReference type="CDD" id="cd00063">
    <property type="entry name" value="FN3"/>
    <property type="match status" value="3"/>
</dbReference>
<dbReference type="InterPro" id="IPR013783">
    <property type="entry name" value="Ig-like_fold"/>
</dbReference>
<dbReference type="InterPro" id="IPR007110">
    <property type="entry name" value="Ig-like_dom"/>
</dbReference>
<evidence type="ECO:0000256" key="2">
    <source>
        <dbReference type="SAM" id="MobiDB-lite"/>
    </source>
</evidence>
<dbReference type="PANTHER" id="PTHR13817">
    <property type="entry name" value="TITIN"/>
    <property type="match status" value="1"/>
</dbReference>
<evidence type="ECO:0000256" key="1">
    <source>
        <dbReference type="ARBA" id="ARBA00022737"/>
    </source>
</evidence>
<proteinExistence type="predicted"/>
<dbReference type="SMART" id="SM00408">
    <property type="entry name" value="IGc2"/>
    <property type="match status" value="1"/>
</dbReference>
<dbReference type="FunFam" id="2.60.40.10:FF:000719">
    <property type="entry name" value="nephrin isoform X1"/>
    <property type="match status" value="1"/>
</dbReference>
<dbReference type="AlphaFoldDB" id="A0A1V9XBA2"/>
<reference evidence="5 6" key="1">
    <citation type="journal article" date="2017" name="Gigascience">
        <title>Draft genome of the honey bee ectoparasitic mite, Tropilaelaps mercedesae, is shaped by the parasitic life history.</title>
        <authorList>
            <person name="Dong X."/>
            <person name="Armstrong S.D."/>
            <person name="Xia D."/>
            <person name="Makepeace B.L."/>
            <person name="Darby A.C."/>
            <person name="Kadowaki T."/>
        </authorList>
    </citation>
    <scope>NUCLEOTIDE SEQUENCE [LARGE SCALE GENOMIC DNA]</scope>
    <source>
        <strain evidence="5">Wuxi-XJTLU</strain>
    </source>
</reference>
<dbReference type="SMART" id="SM00060">
    <property type="entry name" value="FN3"/>
    <property type="match status" value="3"/>
</dbReference>
<dbReference type="Proteomes" id="UP000192247">
    <property type="component" value="Unassembled WGS sequence"/>
</dbReference>
<feature type="domain" description="Fibronectin type-III" evidence="4">
    <location>
        <begin position="133"/>
        <end position="229"/>
    </location>
</feature>
<feature type="compositionally biased region" description="Polar residues" evidence="2">
    <location>
        <begin position="540"/>
        <end position="552"/>
    </location>
</feature>
<keyword evidence="1" id="KW-0677">Repeat</keyword>
<dbReference type="PROSITE" id="PS50835">
    <property type="entry name" value="IG_LIKE"/>
    <property type="match status" value="1"/>
</dbReference>
<dbReference type="OrthoDB" id="152385at2759"/>
<feature type="domain" description="Fibronectin type-III" evidence="4">
    <location>
        <begin position="234"/>
        <end position="347"/>
    </location>
</feature>
<dbReference type="InterPro" id="IPR003598">
    <property type="entry name" value="Ig_sub2"/>
</dbReference>
<dbReference type="InterPro" id="IPR050964">
    <property type="entry name" value="Striated_Muscle_Regulatory"/>
</dbReference>
<dbReference type="PROSITE" id="PS50853">
    <property type="entry name" value="FN3"/>
    <property type="match status" value="3"/>
</dbReference>
<dbReference type="InterPro" id="IPR036179">
    <property type="entry name" value="Ig-like_dom_sf"/>
</dbReference>
<dbReference type="GO" id="GO:0009653">
    <property type="term" value="P:anatomical structure morphogenesis"/>
    <property type="evidence" value="ECO:0007669"/>
    <property type="project" value="UniProtKB-ARBA"/>
</dbReference>
<comment type="caution">
    <text evidence="5">The sequence shown here is derived from an EMBL/GenBank/DDBJ whole genome shotgun (WGS) entry which is preliminary data.</text>
</comment>
<dbReference type="FunFam" id="2.60.40.10:FF:000120">
    <property type="entry name" value="Down syndrome cell adhesion molecule like 1"/>
    <property type="match status" value="1"/>
</dbReference>
<feature type="domain" description="Fibronectin type-III" evidence="4">
    <location>
        <begin position="397"/>
        <end position="489"/>
    </location>
</feature>
<dbReference type="EMBL" id="MNPL01016031">
    <property type="protein sequence ID" value="OQR70819.1"/>
    <property type="molecule type" value="Genomic_DNA"/>
</dbReference>
<sequence length="562" mass="62235">MLVTSVCMRVLGKFITAASTNTRYVGEIHAAAHFRWKFRGETAQKGQPVRLQCEAFGDAPLVVTWTKDKQPFDPRTNPRCTVNETHTEHSVVSEIIITDTDRRDSALFSCIARNAYGSDDTNIQLILQEPPDPPQDVKALDISGRKIRVSWTAPYSGNSAILKYIVQYRTHEENWHSRKNRNVSAPGSETEAELISLLPATMYVVRVLAINQIGLSEPGSDTHIKTHSEAPEGPPLNVRLEPVGPHSVRVSWKPPRKELQHGDLRGYYVGFKTRNSYEEFTYQTVEPKDDQENELVLSGLDEGGHGAGVYFVNELRRNTEYTMVVQAFNDKGSGPASPEMHVRTLEHGTLKLEGNRWRLLIAKASKEGTSPSPLDAERRGMILAGCNSVLPKRCSNVPESPDFSVKATTKSSLTLSWPPVPRSSNIGYIVFYRKQKSGEWLKSPVAKNALSHTIGSLECGQKYFLYMRAENSPVRGEPKNLIAASTSGVVNYAQHDEVRKVTSAVVRDQGHEPTRASPPPPPTGLVGLRGPFLSEDQRCAASSNQMESQNGARENGNELSLP</sequence>
<keyword evidence="6" id="KW-1185">Reference proteome</keyword>
<dbReference type="STRING" id="418985.A0A1V9XBA2"/>
<dbReference type="PANTHER" id="PTHR13817:SF102">
    <property type="entry name" value="DOWN SYNDROME CELL ADHESION MOLECULE-LIKE PROTEIN DSCAM2"/>
    <property type="match status" value="1"/>
</dbReference>
<dbReference type="GO" id="GO:0030154">
    <property type="term" value="P:cell differentiation"/>
    <property type="evidence" value="ECO:0007669"/>
    <property type="project" value="UniProtKB-ARBA"/>
</dbReference>
<dbReference type="SUPFAM" id="SSF48726">
    <property type="entry name" value="Immunoglobulin"/>
    <property type="match status" value="1"/>
</dbReference>
<evidence type="ECO:0000259" key="4">
    <source>
        <dbReference type="PROSITE" id="PS50853"/>
    </source>
</evidence>
<evidence type="ECO:0000313" key="5">
    <source>
        <dbReference type="EMBL" id="OQR70819.1"/>
    </source>
</evidence>
<accession>A0A1V9XBA2</accession>
<gene>
    <name evidence="5" type="ORF">BIW11_01619</name>
</gene>
<evidence type="ECO:0000259" key="3">
    <source>
        <dbReference type="PROSITE" id="PS50835"/>
    </source>
</evidence>
<feature type="region of interest" description="Disordered" evidence="2">
    <location>
        <begin position="506"/>
        <end position="562"/>
    </location>
</feature>
<protein>
    <submittedName>
        <fullName evidence="5">Down syndrome cell adhesion molecule-like</fullName>
    </submittedName>
</protein>
<dbReference type="InterPro" id="IPR013098">
    <property type="entry name" value="Ig_I-set"/>
</dbReference>
<dbReference type="SMART" id="SM00409">
    <property type="entry name" value="IG"/>
    <property type="match status" value="1"/>
</dbReference>